<proteinExistence type="predicted"/>
<protein>
    <submittedName>
        <fullName evidence="2">Uncharacterized protein</fullName>
    </submittedName>
</protein>
<name>A0A1W0WI91_HYPEX</name>
<keyword evidence="3" id="KW-1185">Reference proteome</keyword>
<keyword evidence="1" id="KW-0732">Signal</keyword>
<dbReference type="EMBL" id="MTYJ01000096">
    <property type="protein sequence ID" value="OQV14930.1"/>
    <property type="molecule type" value="Genomic_DNA"/>
</dbReference>
<evidence type="ECO:0000256" key="1">
    <source>
        <dbReference type="SAM" id="SignalP"/>
    </source>
</evidence>
<dbReference type="AlphaFoldDB" id="A0A1W0WI91"/>
<gene>
    <name evidence="2" type="ORF">BV898_10831</name>
</gene>
<accession>A0A1W0WI91</accession>
<feature type="chain" id="PRO_5012303234" evidence="1">
    <location>
        <begin position="22"/>
        <end position="219"/>
    </location>
</feature>
<comment type="caution">
    <text evidence="2">The sequence shown here is derived from an EMBL/GenBank/DDBJ whole genome shotgun (WGS) entry which is preliminary data.</text>
</comment>
<feature type="signal peptide" evidence="1">
    <location>
        <begin position="1"/>
        <end position="21"/>
    </location>
</feature>
<evidence type="ECO:0000313" key="2">
    <source>
        <dbReference type="EMBL" id="OQV14930.1"/>
    </source>
</evidence>
<organism evidence="2 3">
    <name type="scientific">Hypsibius exemplaris</name>
    <name type="common">Freshwater tardigrade</name>
    <dbReference type="NCBI Taxonomy" id="2072580"/>
    <lineage>
        <taxon>Eukaryota</taxon>
        <taxon>Metazoa</taxon>
        <taxon>Ecdysozoa</taxon>
        <taxon>Tardigrada</taxon>
        <taxon>Eutardigrada</taxon>
        <taxon>Parachela</taxon>
        <taxon>Hypsibioidea</taxon>
        <taxon>Hypsibiidae</taxon>
        <taxon>Hypsibius</taxon>
    </lineage>
</organism>
<evidence type="ECO:0000313" key="3">
    <source>
        <dbReference type="Proteomes" id="UP000192578"/>
    </source>
</evidence>
<dbReference type="Proteomes" id="UP000192578">
    <property type="component" value="Unassembled WGS sequence"/>
</dbReference>
<reference evidence="3" key="1">
    <citation type="submission" date="2017-01" db="EMBL/GenBank/DDBJ databases">
        <title>Comparative genomics of anhydrobiosis in the tardigrade Hypsibius dujardini.</title>
        <authorList>
            <person name="Yoshida Y."/>
            <person name="Koutsovoulos G."/>
            <person name="Laetsch D."/>
            <person name="Stevens L."/>
            <person name="Kumar S."/>
            <person name="Horikawa D."/>
            <person name="Ishino K."/>
            <person name="Komine S."/>
            <person name="Tomita M."/>
            <person name="Blaxter M."/>
            <person name="Arakawa K."/>
        </authorList>
    </citation>
    <scope>NUCLEOTIDE SEQUENCE [LARGE SCALE GENOMIC DNA]</scope>
    <source>
        <strain evidence="3">Z151</strain>
    </source>
</reference>
<sequence>MAPVHVIALLLTIGCCGIVHGTYRYYGSYLSYGMGETIMYVLHMYGGSLLPHRKWQIECQDGEAVTGIQDFVHDFERLETVKCSFMFPYKPPAQGRYPYYPHCHVRNYTNQFFCYDPQNNLTMNTFITGIYDQLDFLWQVWRPGNDDIQPYKCCSVPHGYYIDYVSCYYMPTHDMYFEYYDSGNNIITECATGYIATGISKKLNPWTALYNVDWIQCCL</sequence>